<evidence type="ECO:0000256" key="8">
    <source>
        <dbReference type="SAM" id="Phobius"/>
    </source>
</evidence>
<feature type="transmembrane region" description="Helical" evidence="8">
    <location>
        <begin position="1034"/>
        <end position="1052"/>
    </location>
</feature>
<dbReference type="OrthoDB" id="1731983at2759"/>
<dbReference type="Pfam" id="PF01370">
    <property type="entry name" value="Epimerase"/>
    <property type="match status" value="1"/>
</dbReference>
<dbReference type="InterPro" id="IPR032880">
    <property type="entry name" value="CSC1/OSCA1-like_N"/>
</dbReference>
<feature type="transmembrane region" description="Helical" evidence="8">
    <location>
        <begin position="1097"/>
        <end position="1117"/>
    </location>
</feature>
<evidence type="ECO:0000256" key="5">
    <source>
        <dbReference type="ARBA" id="ARBA00022989"/>
    </source>
</evidence>
<name>A0A2P6TN92_CHLSO</name>
<dbReference type="InterPro" id="IPR027815">
    <property type="entry name" value="CSC1/OSCA1-like_cyt"/>
</dbReference>
<feature type="region of interest" description="Disordered" evidence="7">
    <location>
        <begin position="1209"/>
        <end position="1241"/>
    </location>
</feature>
<feature type="transmembrane region" description="Helical" evidence="8">
    <location>
        <begin position="960"/>
        <end position="988"/>
    </location>
</feature>
<dbReference type="InterPro" id="IPR055222">
    <property type="entry name" value="PRISE-like_Rossmann-fold"/>
</dbReference>
<evidence type="ECO:0000256" key="6">
    <source>
        <dbReference type="ARBA" id="ARBA00023136"/>
    </source>
</evidence>
<dbReference type="Pfam" id="PF14703">
    <property type="entry name" value="PHM7_cyt"/>
    <property type="match status" value="1"/>
</dbReference>
<dbReference type="GO" id="GO:0005886">
    <property type="term" value="C:plasma membrane"/>
    <property type="evidence" value="ECO:0007669"/>
    <property type="project" value="TreeGrafter"/>
</dbReference>
<dbReference type="InterPro" id="IPR036291">
    <property type="entry name" value="NAD(P)-bd_dom_sf"/>
</dbReference>
<dbReference type="Pfam" id="PF22917">
    <property type="entry name" value="PRISE"/>
    <property type="match status" value="1"/>
</dbReference>
<gene>
    <name evidence="14" type="ORF">C2E21_5323</name>
</gene>
<feature type="transmembrane region" description="Helical" evidence="8">
    <location>
        <begin position="433"/>
        <end position="452"/>
    </location>
</feature>
<evidence type="ECO:0000256" key="7">
    <source>
        <dbReference type="SAM" id="MobiDB-lite"/>
    </source>
</evidence>
<dbReference type="InterPro" id="IPR045122">
    <property type="entry name" value="Csc1-like"/>
</dbReference>
<organism evidence="14 15">
    <name type="scientific">Chlorella sorokiniana</name>
    <name type="common">Freshwater green alga</name>
    <dbReference type="NCBI Taxonomy" id="3076"/>
    <lineage>
        <taxon>Eukaryota</taxon>
        <taxon>Viridiplantae</taxon>
        <taxon>Chlorophyta</taxon>
        <taxon>core chlorophytes</taxon>
        <taxon>Trebouxiophyceae</taxon>
        <taxon>Chlorellales</taxon>
        <taxon>Chlorellaceae</taxon>
        <taxon>Chlorella clade</taxon>
        <taxon>Chlorella</taxon>
    </lineage>
</organism>
<keyword evidence="5 8" id="KW-1133">Transmembrane helix</keyword>
<feature type="transmembrane region" description="Helical" evidence="8">
    <location>
        <begin position="353"/>
        <end position="375"/>
    </location>
</feature>
<evidence type="ECO:0000256" key="2">
    <source>
        <dbReference type="ARBA" id="ARBA00007779"/>
    </source>
</evidence>
<dbReference type="Pfam" id="PF13967">
    <property type="entry name" value="RSN1_TM"/>
    <property type="match status" value="2"/>
</dbReference>
<feature type="domain" description="CSC1/OSCA1-like cytosolic" evidence="12">
    <location>
        <begin position="755"/>
        <end position="906"/>
    </location>
</feature>
<keyword evidence="4 8" id="KW-0812">Transmembrane</keyword>
<feature type="region of interest" description="Disordered" evidence="7">
    <location>
        <begin position="1140"/>
        <end position="1161"/>
    </location>
</feature>
<accession>A0A2P6TN92</accession>
<sequence length="1285" mass="139045">MASKAGASEQRVALVTGATGITGRHCVDALLRHEGWRVVTMARRDLQGLSSEQAGRITQVKADLSDRSAVEKALRKAGVTSVGYILHCAFLMRQEEPAEECKINLGMLRSVVEAAEALEGGSLRHVFTMEGSNWYGDTLKIESRAALAGPGRPCAPTPSADSGSFMNLTVSIAVYASISKELGLPLSLISKELGLLLRFPGTEAAWNGLVDAIDADLLADAMVHLATTEACANQAFNISNGDCFRWRDMWPSIAAWFSMDTAPPVQLPLAQLMADKGEAWQRLVKKHGLQDTPYDQLATWTFMAFVFEFPGDWFSVTNKLRRTGFQGMHIDSDAMFGWLFKKMRDQKATTGKAFAIALAIYAAVCLGILFAFTWWRRAPWAKRFYAPKLFPRPKPIGMRYPLAWVTSTVSAPEAAVIKFAGVDALMYIKILGLGIRLFAGVSLLVLATVLPINLTGGQVSRLVAAQAAPAPASQFTYWLPSPPPPPSDGDQGFSVENTQPKVVEPPEFYVHNLPPAPAGIEWWEYRTGVPLLPPPADVLGSNYSRFGWRYDASYQAVQYRFSDLDKVTMANIEAGSRRLYAHAVMAWAVSLYALRLLWRANQDAVRLRVYYLLNRPPGAESHTVLLTDIPGIAYGTVHHRIDNTLLRFLPGRVKAWIVGAASQGVRSVGSALKLGAGWVAETAGKVTAGGGKGNSGGKAVTAFAGDTPAPGDFSIAAGRQQGGSGRELGAPHITESAWEQAVAQMAAGATIQEVVDRQMRSIFGDEFDHAALVCDTSSLEPLLSEYGALMRSATDLIDHYVGLKRRNRDIKVIKITVVPAKRGGWGLQRYGASPHRVDALQHYRDRLAEVWRQMAEEREGALQRVTPSAFVTFRTREAQVVAAHSLMHHDATAWRCRPAPGPREVVRQNVGWRMWERSGRRALAWAAFVALSLFYIIPVTAVQSLLALNSVTGWLASVPVLNALVTAILPGLALKIFVKLLPGLLALFNRHSGMVSAADIDLSVVTKYFIFQVITVFFGSFIAGSFANRVRCPIIAPMALVYFLIVFVVWKYQLLYVKGEQYQSGGQAWPRVFGQLCFALALLQLTMMAILGIKRTVAPPLIVLPLLPITGIFWLTCRALFGRAQQTLGLADAAQLDASEREAEAAGGPAPGATAAGRREEAKQEVDAMLHFLATGAGGEELEAIQARATATIEAAAFVTAQEEAAAEGPWAGAEGFPPPRATSFGPRRRGSSGAGRTTSGGGEAVAVVMMHFAAAGVRGSSVDEASVGRARSLDVELGARQHSS</sequence>
<proteinExistence type="inferred from homology"/>
<keyword evidence="6 8" id="KW-0472">Membrane</keyword>
<dbReference type="Gene3D" id="3.40.50.720">
    <property type="entry name" value="NAD(P)-binding Rossmann-like Domain"/>
    <property type="match status" value="2"/>
</dbReference>
<feature type="transmembrane region" description="Helical" evidence="8">
    <location>
        <begin position="1008"/>
        <end position="1028"/>
    </location>
</feature>
<feature type="domain" description="CSC1/OSCA1-like N-terminal transmembrane" evidence="11">
    <location>
        <begin position="354"/>
        <end position="460"/>
    </location>
</feature>
<dbReference type="GO" id="GO:0005227">
    <property type="term" value="F:calcium-activated cation channel activity"/>
    <property type="evidence" value="ECO:0007669"/>
    <property type="project" value="InterPro"/>
</dbReference>
<reference evidence="14 15" key="1">
    <citation type="journal article" date="2018" name="Plant J.">
        <title>Genome sequences of Chlorella sorokiniana UTEX 1602 and Micractinium conductrix SAG 241.80: implications to maltose excretion by a green alga.</title>
        <authorList>
            <person name="Arriola M.B."/>
            <person name="Velmurugan N."/>
            <person name="Zhang Y."/>
            <person name="Plunkett M.H."/>
            <person name="Hondzo H."/>
            <person name="Barney B.M."/>
        </authorList>
    </citation>
    <scope>NUCLEOTIDE SEQUENCE [LARGE SCALE GENOMIC DNA]</scope>
    <source>
        <strain evidence="15">UTEX 1602</strain>
    </source>
</reference>
<keyword evidence="15" id="KW-1185">Reference proteome</keyword>
<feature type="domain" description="CSC1/OSCA1-like N-terminal transmembrane" evidence="11">
    <location>
        <begin position="559"/>
        <end position="599"/>
    </location>
</feature>
<feature type="compositionally biased region" description="Low complexity" evidence="7">
    <location>
        <begin position="1145"/>
        <end position="1156"/>
    </location>
</feature>
<feature type="transmembrane region" description="Helical" evidence="8">
    <location>
        <begin position="922"/>
        <end position="948"/>
    </location>
</feature>
<evidence type="ECO:0000256" key="4">
    <source>
        <dbReference type="ARBA" id="ARBA00022692"/>
    </source>
</evidence>
<dbReference type="InterPro" id="IPR001509">
    <property type="entry name" value="Epimerase_deHydtase"/>
</dbReference>
<comment type="subcellular location">
    <subcellularLocation>
        <location evidence="1">Membrane</location>
        <topology evidence="1">Multi-pass membrane protein</topology>
    </subcellularLocation>
</comment>
<dbReference type="PANTHER" id="PTHR13018">
    <property type="entry name" value="PROBABLE MEMBRANE PROTEIN DUF221-RELATED"/>
    <property type="match status" value="1"/>
</dbReference>
<dbReference type="SUPFAM" id="SSF51735">
    <property type="entry name" value="NAD(P)-binding Rossmann-fold domains"/>
    <property type="match status" value="1"/>
</dbReference>
<evidence type="ECO:0000259" key="11">
    <source>
        <dbReference type="Pfam" id="PF13967"/>
    </source>
</evidence>
<evidence type="ECO:0000256" key="1">
    <source>
        <dbReference type="ARBA" id="ARBA00004141"/>
    </source>
</evidence>
<evidence type="ECO:0000259" key="12">
    <source>
        <dbReference type="Pfam" id="PF14703"/>
    </source>
</evidence>
<protein>
    <submittedName>
        <fullName evidence="14">NAD-dependent dehydratase</fullName>
    </submittedName>
</protein>
<dbReference type="InterPro" id="IPR003864">
    <property type="entry name" value="CSC1/OSCA1-like_7TM"/>
</dbReference>
<keyword evidence="3" id="KW-0813">Transport</keyword>
<feature type="transmembrane region" description="Helical" evidence="8">
    <location>
        <begin position="1072"/>
        <end position="1091"/>
    </location>
</feature>
<feature type="domain" description="CSC1/OSCA1-like 7TM region" evidence="10">
    <location>
        <begin position="1032"/>
        <end position="1090"/>
    </location>
</feature>
<comment type="caution">
    <text evidence="14">The sequence shown here is derived from an EMBL/GenBank/DDBJ whole genome shotgun (WGS) entry which is preliminary data.</text>
</comment>
<feature type="domain" description="CSC1/OSCA1-like 7TM region" evidence="10">
    <location>
        <begin position="920"/>
        <end position="1028"/>
    </location>
</feature>
<feature type="domain" description="PRISE-like Rossmann-fold" evidence="13">
    <location>
        <begin position="177"/>
        <end position="347"/>
    </location>
</feature>
<dbReference type="PANTHER" id="PTHR13018:SF5">
    <property type="entry name" value="RE44586P"/>
    <property type="match status" value="1"/>
</dbReference>
<evidence type="ECO:0000256" key="3">
    <source>
        <dbReference type="ARBA" id="ARBA00022448"/>
    </source>
</evidence>
<feature type="domain" description="NAD-dependent epimerase/dehydratase" evidence="9">
    <location>
        <begin position="13"/>
        <end position="154"/>
    </location>
</feature>
<evidence type="ECO:0000313" key="14">
    <source>
        <dbReference type="EMBL" id="PRW50801.1"/>
    </source>
</evidence>
<evidence type="ECO:0000259" key="13">
    <source>
        <dbReference type="Pfam" id="PF22917"/>
    </source>
</evidence>
<dbReference type="Pfam" id="PF02714">
    <property type="entry name" value="RSN1_7TM"/>
    <property type="match status" value="2"/>
</dbReference>
<evidence type="ECO:0000313" key="15">
    <source>
        <dbReference type="Proteomes" id="UP000239899"/>
    </source>
</evidence>
<dbReference type="EMBL" id="LHPG02000010">
    <property type="protein sequence ID" value="PRW50801.1"/>
    <property type="molecule type" value="Genomic_DNA"/>
</dbReference>
<dbReference type="Proteomes" id="UP000239899">
    <property type="component" value="Unassembled WGS sequence"/>
</dbReference>
<evidence type="ECO:0000259" key="9">
    <source>
        <dbReference type="Pfam" id="PF01370"/>
    </source>
</evidence>
<comment type="similarity">
    <text evidence="2">Belongs to the CSC1 (TC 1.A.17) family.</text>
</comment>
<evidence type="ECO:0000259" key="10">
    <source>
        <dbReference type="Pfam" id="PF02714"/>
    </source>
</evidence>